<dbReference type="GO" id="GO:0000776">
    <property type="term" value="C:kinetochore"/>
    <property type="evidence" value="ECO:0007669"/>
    <property type="project" value="UniProtKB-KW"/>
</dbReference>
<dbReference type="GO" id="GO:0051301">
    <property type="term" value="P:cell division"/>
    <property type="evidence" value="ECO:0007669"/>
    <property type="project" value="UniProtKB-KW"/>
</dbReference>
<dbReference type="SMR" id="A0A816VLX7"/>
<dbReference type="PANTHER" id="PTHR12205">
    <property type="entry name" value="CENTROMERE/KINETOCHORE PROTEIN ZW10"/>
    <property type="match status" value="1"/>
</dbReference>
<feature type="domain" description="ZW10 C-terminal helical" evidence="14">
    <location>
        <begin position="604"/>
        <end position="705"/>
    </location>
</feature>
<dbReference type="InterPro" id="IPR009361">
    <property type="entry name" value="Zw10_N"/>
</dbReference>
<evidence type="ECO:0000256" key="2">
    <source>
        <dbReference type="ARBA" id="ARBA00004629"/>
    </source>
</evidence>
<dbReference type="Pfam" id="PF22766">
    <property type="entry name" value="ZW10_C2"/>
    <property type="match status" value="1"/>
</dbReference>
<comment type="subcellular location">
    <subcellularLocation>
        <location evidence="2">Chromosome</location>
        <location evidence="2">Centromere</location>
        <location evidence="2">Kinetochore</location>
    </subcellularLocation>
    <subcellularLocation>
        <location evidence="1">Cytoplasm</location>
    </subcellularLocation>
</comment>
<keyword evidence="5" id="KW-0963">Cytoplasm</keyword>
<dbReference type="Pfam" id="PF20665">
    <property type="entry name" value="Zw10_middle"/>
    <property type="match status" value="1"/>
</dbReference>
<evidence type="ECO:0000256" key="5">
    <source>
        <dbReference type="ARBA" id="ARBA00022490"/>
    </source>
</evidence>
<protein>
    <submittedName>
        <fullName evidence="15">(rape) hypothetical protein</fullName>
    </submittedName>
</protein>
<evidence type="ECO:0000259" key="14">
    <source>
        <dbReference type="Pfam" id="PF22766"/>
    </source>
</evidence>
<dbReference type="AlphaFoldDB" id="A0A816VLX7"/>
<keyword evidence="7" id="KW-0498">Mitosis</keyword>
<gene>
    <name evidence="15" type="ORF">DARMORV10_A03P18530.1</name>
</gene>
<dbReference type="EMBL" id="HG994357">
    <property type="protein sequence ID" value="CAF2122583.1"/>
    <property type="molecule type" value="Genomic_DNA"/>
</dbReference>
<comment type="similarity">
    <text evidence="3">Belongs to the ZW10 family.</text>
</comment>
<evidence type="ECO:0000256" key="3">
    <source>
        <dbReference type="ARBA" id="ARBA00006245"/>
    </source>
</evidence>
<dbReference type="Proteomes" id="UP001295469">
    <property type="component" value="Chromosome A03"/>
</dbReference>
<name>A0A816VLX7_BRANA</name>
<evidence type="ECO:0000256" key="8">
    <source>
        <dbReference type="ARBA" id="ARBA00022838"/>
    </source>
</evidence>
<dbReference type="InterPro" id="IPR046362">
    <property type="entry name" value="Zw10/DSL1_C_sf"/>
</dbReference>
<dbReference type="InterPro" id="IPR048343">
    <property type="entry name" value="ZW10_C"/>
</dbReference>
<dbReference type="GO" id="GO:0000278">
    <property type="term" value="P:mitotic cell cycle"/>
    <property type="evidence" value="ECO:0007669"/>
    <property type="project" value="InterPro"/>
</dbReference>
<evidence type="ECO:0000259" key="12">
    <source>
        <dbReference type="Pfam" id="PF20665"/>
    </source>
</evidence>
<keyword evidence="10" id="KW-0137">Centromere</keyword>
<dbReference type="InterPro" id="IPR048344">
    <property type="entry name" value="Zw10_middle"/>
</dbReference>
<feature type="domain" description="Centromere/kinetochore protein zw10 middle" evidence="12">
    <location>
        <begin position="177"/>
        <end position="413"/>
    </location>
</feature>
<evidence type="ECO:0000256" key="9">
    <source>
        <dbReference type="ARBA" id="ARBA00023306"/>
    </source>
</evidence>
<dbReference type="Pfam" id="PF06248">
    <property type="entry name" value="Zw10_N"/>
    <property type="match status" value="1"/>
</dbReference>
<dbReference type="GO" id="GO:0005634">
    <property type="term" value="C:nucleus"/>
    <property type="evidence" value="ECO:0007669"/>
    <property type="project" value="InterPro"/>
</dbReference>
<keyword evidence="6" id="KW-0132">Cell division</keyword>
<evidence type="ECO:0000256" key="6">
    <source>
        <dbReference type="ARBA" id="ARBA00022618"/>
    </source>
</evidence>
<evidence type="ECO:0000256" key="7">
    <source>
        <dbReference type="ARBA" id="ARBA00022776"/>
    </source>
</evidence>
<evidence type="ECO:0000256" key="1">
    <source>
        <dbReference type="ARBA" id="ARBA00004496"/>
    </source>
</evidence>
<evidence type="ECO:0000259" key="11">
    <source>
        <dbReference type="Pfam" id="PF06248"/>
    </source>
</evidence>
<evidence type="ECO:0000256" key="10">
    <source>
        <dbReference type="ARBA" id="ARBA00023328"/>
    </source>
</evidence>
<evidence type="ECO:0000259" key="13">
    <source>
        <dbReference type="Pfam" id="PF20666"/>
    </source>
</evidence>
<accession>A0A816VLX7</accession>
<keyword evidence="4" id="KW-0158">Chromosome</keyword>
<feature type="domain" description="Centromere/kinetochore protein zw10 C-terminal" evidence="13">
    <location>
        <begin position="452"/>
        <end position="581"/>
    </location>
</feature>
<proteinExistence type="inferred from homology"/>
<keyword evidence="8" id="KW-0995">Kinetochore</keyword>
<dbReference type="GO" id="GO:0005737">
    <property type="term" value="C:cytoplasm"/>
    <property type="evidence" value="ECO:0007669"/>
    <property type="project" value="UniProtKB-SubCell"/>
</dbReference>
<dbReference type="PANTHER" id="PTHR12205:SF0">
    <property type="entry name" value="CENTROMERE_KINETOCHORE PROTEIN ZW10 HOMOLOG"/>
    <property type="match status" value="1"/>
</dbReference>
<dbReference type="Pfam" id="PF20666">
    <property type="entry name" value="ZW10_C"/>
    <property type="match status" value="1"/>
</dbReference>
<dbReference type="Gene3D" id="1.10.357.150">
    <property type="match status" value="1"/>
</dbReference>
<evidence type="ECO:0000313" key="15">
    <source>
        <dbReference type="EMBL" id="CAF2122583.1"/>
    </source>
</evidence>
<dbReference type="InterPro" id="IPR055148">
    <property type="entry name" value="ZW10_C_2"/>
</dbReference>
<keyword evidence="9" id="KW-0131">Cell cycle</keyword>
<reference evidence="15" key="1">
    <citation type="submission" date="2021-01" db="EMBL/GenBank/DDBJ databases">
        <authorList>
            <consortium name="Genoscope - CEA"/>
            <person name="William W."/>
        </authorList>
    </citation>
    <scope>NUCLEOTIDE SEQUENCE</scope>
</reference>
<feature type="domain" description="Centromere/kinetochore protein zw10 N-terminal" evidence="11">
    <location>
        <begin position="41"/>
        <end position="133"/>
    </location>
</feature>
<organism evidence="15">
    <name type="scientific">Brassica napus</name>
    <name type="common">Rape</name>
    <dbReference type="NCBI Taxonomy" id="3708"/>
    <lineage>
        <taxon>Eukaryota</taxon>
        <taxon>Viridiplantae</taxon>
        <taxon>Streptophyta</taxon>
        <taxon>Embryophyta</taxon>
        <taxon>Tracheophyta</taxon>
        <taxon>Spermatophyta</taxon>
        <taxon>Magnoliopsida</taxon>
        <taxon>eudicotyledons</taxon>
        <taxon>Gunneridae</taxon>
        <taxon>Pentapetalae</taxon>
        <taxon>rosids</taxon>
        <taxon>malvids</taxon>
        <taxon>Brassicales</taxon>
        <taxon>Brassicaceae</taxon>
        <taxon>Brassiceae</taxon>
        <taxon>Brassica</taxon>
    </lineage>
</organism>
<evidence type="ECO:0000256" key="4">
    <source>
        <dbReference type="ARBA" id="ARBA00022454"/>
    </source>
</evidence>
<sequence>MPEIDALFESINVRDLLAGHDLNDPTTPLSAPDLRLLINRLQSHSLRIKSKVQSYLVAHHSEFSDLFSTCQDAVSRTRLISDDVSDVVELVSDRPVDVEIRKVVDEITEKTKEVRLKRESLELVSAIVGICEAVEETKVALRGGRFRFAAERVRELKGVLRVGEEEEGGEPVAYALLRKEWSDCFDEIQEVLARFMESAVRFELESCKLRISYQLSVGETTGIALTTVLEAMEVIGMLDYGLAKAADSIFKHVITPAVTHASTFNAVEDSCKTSGDITEATLQLDQSSDHKTEDVDGEAIYSGILKVVKFICSSLCFGNVTWIHSFGRLTWPRISELIISKFLSKVVPEDASKLADFQKVIERTSQFETALKELNFVSPSDAEGRLSKYAENVEVHFASRKKIEILAKARSLMLQCNFTIPKGLAMRNASFKSGGAESLDEDSSKHIVRLLFSSEVCMVSEAASQLMHLVHKTLEDVCVSSARVATECYHAARDSILLYEAVVPVKLEKQLNGINQAAALLHNDCLYLFEEILGLAFEYRASFPSSIKEHAVFADVAPRFKLMAEEVLQRQIQLVVSSLQEAIDSADGFQDTHQMKQFESAKFSIEQVVFSLEKVHMIWEPVLRPKTYKQSMCLVLESVFRRITRDILLLDDMAADETFQLQRLIHLMFENLSSLLGSLKSADETSRPLDDLIPSLRKSRKLAGMSLLTLFTSPLNFNTKLWYMLSEIFVCVSHLQNYWICL</sequence>